<proteinExistence type="predicted"/>
<dbReference type="RefSeq" id="XP_022482810.1">
    <property type="nucleotide sequence ID" value="XM_022637335.1"/>
</dbReference>
<dbReference type="PANTHER" id="PTHR43591:SF110">
    <property type="entry name" value="RHODANESE DOMAIN-CONTAINING PROTEIN"/>
    <property type="match status" value="1"/>
</dbReference>
<comment type="caution">
    <text evidence="1">The sequence shown here is derived from an EMBL/GenBank/DDBJ whole genome shotgun (WGS) entry which is preliminary data.</text>
</comment>
<dbReference type="SUPFAM" id="SSF53335">
    <property type="entry name" value="S-adenosyl-L-methionine-dependent methyltransferases"/>
    <property type="match status" value="1"/>
</dbReference>
<accession>A0A1F5L345</accession>
<gene>
    <name evidence="1" type="ORF">PENARI_c048G06945</name>
</gene>
<name>A0A1F5L345_PENAI</name>
<dbReference type="PANTHER" id="PTHR43591">
    <property type="entry name" value="METHYLTRANSFERASE"/>
    <property type="match status" value="1"/>
</dbReference>
<dbReference type="Proteomes" id="UP000177622">
    <property type="component" value="Unassembled WGS sequence"/>
</dbReference>
<dbReference type="STRING" id="1835702.A0A1F5L345"/>
<dbReference type="CDD" id="cd02440">
    <property type="entry name" value="AdoMet_MTases"/>
    <property type="match status" value="1"/>
</dbReference>
<evidence type="ECO:0000313" key="2">
    <source>
        <dbReference type="Proteomes" id="UP000177622"/>
    </source>
</evidence>
<dbReference type="AlphaFoldDB" id="A0A1F5L345"/>
<reference evidence="1 2" key="1">
    <citation type="journal article" date="2016" name="Sci. Rep.">
        <title>Penicillium arizonense, a new, genome sequenced fungal species, reveals a high chemical diversity in secreted metabolites.</title>
        <authorList>
            <person name="Grijseels S."/>
            <person name="Nielsen J.C."/>
            <person name="Randelovic M."/>
            <person name="Nielsen J."/>
            <person name="Nielsen K.F."/>
            <person name="Workman M."/>
            <person name="Frisvad J.C."/>
        </authorList>
    </citation>
    <scope>NUCLEOTIDE SEQUENCE [LARGE SCALE GENOMIC DNA]</scope>
    <source>
        <strain evidence="1 2">CBS 141311</strain>
    </source>
</reference>
<dbReference type="Gene3D" id="3.40.50.150">
    <property type="entry name" value="Vaccinia Virus protein VP39"/>
    <property type="match status" value="1"/>
</dbReference>
<dbReference type="Pfam" id="PF13489">
    <property type="entry name" value="Methyltransf_23"/>
    <property type="match status" value="1"/>
</dbReference>
<keyword evidence="2" id="KW-1185">Reference proteome</keyword>
<evidence type="ECO:0008006" key="3">
    <source>
        <dbReference type="Google" id="ProtNLM"/>
    </source>
</evidence>
<evidence type="ECO:0000313" key="1">
    <source>
        <dbReference type="EMBL" id="OGE47351.1"/>
    </source>
</evidence>
<dbReference type="InterPro" id="IPR029063">
    <property type="entry name" value="SAM-dependent_MTases_sf"/>
</dbReference>
<dbReference type="GeneID" id="34582069"/>
<protein>
    <recommendedName>
        <fullName evidence="3">Methyltransferase domain-containing protein</fullName>
    </recommendedName>
</protein>
<dbReference type="OrthoDB" id="417697at2759"/>
<dbReference type="EMBL" id="LXJU01000048">
    <property type="protein sequence ID" value="OGE47351.1"/>
    <property type="molecule type" value="Genomic_DNA"/>
</dbReference>
<sequence>MAPTASTDDMKYDPSTYWIAPARNFRTSARLHLQHLLFQSTLDGLLLEKRIEDSVLSAITKLKVADLGCGNGVWLSDLDRTLSSTKPEVSLQLQGFDVNPVNFPANAFLPGSMILSTLDVLQQPLPTDLQGAFDVVHVRAFVSIIRNGDPAPLLNSALALLKPGGWLQWEETRADASVATSPSPAVSKDACDTIIHIMDAGGKASGFDFTFLDSLDTHLSRHGFEDVEVRQVDKRTPDLKAWTEDYLMVWEDLTGLFPSREHVPQALMTKDAFVELFAKAVKETESGVVVHQRKVVIASGRKAM</sequence>
<organism evidence="1 2">
    <name type="scientific">Penicillium arizonense</name>
    <dbReference type="NCBI Taxonomy" id="1835702"/>
    <lineage>
        <taxon>Eukaryota</taxon>
        <taxon>Fungi</taxon>
        <taxon>Dikarya</taxon>
        <taxon>Ascomycota</taxon>
        <taxon>Pezizomycotina</taxon>
        <taxon>Eurotiomycetes</taxon>
        <taxon>Eurotiomycetidae</taxon>
        <taxon>Eurotiales</taxon>
        <taxon>Aspergillaceae</taxon>
        <taxon>Penicillium</taxon>
    </lineage>
</organism>